<dbReference type="GO" id="GO:0005634">
    <property type="term" value="C:nucleus"/>
    <property type="evidence" value="ECO:0007669"/>
    <property type="project" value="UniProtKB-SubCell"/>
</dbReference>
<evidence type="ECO:0000313" key="7">
    <source>
        <dbReference type="Proteomes" id="UP000593567"/>
    </source>
</evidence>
<dbReference type="GO" id="GO:0000981">
    <property type="term" value="F:DNA-binding transcription factor activity, RNA polymerase II-specific"/>
    <property type="evidence" value="ECO:0007669"/>
    <property type="project" value="TreeGrafter"/>
</dbReference>
<dbReference type="EMBL" id="VXIV02000290">
    <property type="protein sequence ID" value="KAF6039221.1"/>
    <property type="molecule type" value="Genomic_DNA"/>
</dbReference>
<keyword evidence="2" id="KW-0805">Transcription regulation</keyword>
<evidence type="ECO:0000256" key="5">
    <source>
        <dbReference type="ARBA" id="ARBA00023242"/>
    </source>
</evidence>
<dbReference type="PANTHER" id="PTHR15741:SF37">
    <property type="entry name" value="LD38259P"/>
    <property type="match status" value="1"/>
</dbReference>
<dbReference type="GO" id="GO:0000978">
    <property type="term" value="F:RNA polymerase II cis-regulatory region sequence-specific DNA binding"/>
    <property type="evidence" value="ECO:0007669"/>
    <property type="project" value="TreeGrafter"/>
</dbReference>
<dbReference type="OrthoDB" id="6086776at2759"/>
<evidence type="ECO:0000256" key="3">
    <source>
        <dbReference type="ARBA" id="ARBA00023125"/>
    </source>
</evidence>
<gene>
    <name evidence="6" type="ORF">EB796_002464</name>
</gene>
<evidence type="ECO:0000313" key="6">
    <source>
        <dbReference type="EMBL" id="KAF6039221.1"/>
    </source>
</evidence>
<keyword evidence="3" id="KW-0238">DNA-binding</keyword>
<dbReference type="PANTHER" id="PTHR15741">
    <property type="entry name" value="BASIC HELIX-LOOP-HELIX ZIP TRANSCRIPTION FACTOR"/>
    <property type="match status" value="1"/>
</dbReference>
<proteinExistence type="predicted"/>
<dbReference type="AlphaFoldDB" id="A0A7J7KM32"/>
<comment type="subcellular location">
    <subcellularLocation>
        <location evidence="1">Nucleus</location>
    </subcellularLocation>
</comment>
<reference evidence="6" key="1">
    <citation type="submission" date="2020-06" db="EMBL/GenBank/DDBJ databases">
        <title>Draft genome of Bugula neritina, a colonial animal packing powerful symbionts and potential medicines.</title>
        <authorList>
            <person name="Rayko M."/>
        </authorList>
    </citation>
    <scope>NUCLEOTIDE SEQUENCE [LARGE SCALE GENOMIC DNA]</scope>
    <source>
        <strain evidence="6">Kwan_BN1</strain>
    </source>
</reference>
<keyword evidence="5" id="KW-0539">Nucleus</keyword>
<accession>A0A7J7KM32</accession>
<sequence length="316" mass="36083">MAAGVVDLSKRTAGHSGHFPAISLCEDTDTTIGMNSFHPVPFSSSHKSRANYSLPSLDKEDTRIDHTVQKLFACMSIAYNGSAKLAAPQFKAYKGLRISVKEKMRLNNIVWREWYLQYVKKRKNTRRQKICNFLPQMEGAHKKPTVVLLEGKYWKRNNEVVKNEYMKWRVFYKERMKHWKPETSQASLGELLARVGEEDQQSISSFVQAQQIKAQSSPPNIAIDEYKMDLTDDIFSTLQSVGFPQQTSRDLLALESSDLMQPELIGLQPELVLGDFESSEPLQEFLADAMNIHVDQLRFSSGQKRPVVIPSYVHIL</sequence>
<organism evidence="6 7">
    <name type="scientific">Bugula neritina</name>
    <name type="common">Brown bryozoan</name>
    <name type="synonym">Sertularia neritina</name>
    <dbReference type="NCBI Taxonomy" id="10212"/>
    <lineage>
        <taxon>Eukaryota</taxon>
        <taxon>Metazoa</taxon>
        <taxon>Spiralia</taxon>
        <taxon>Lophotrochozoa</taxon>
        <taxon>Bryozoa</taxon>
        <taxon>Gymnolaemata</taxon>
        <taxon>Cheilostomatida</taxon>
        <taxon>Flustrina</taxon>
        <taxon>Buguloidea</taxon>
        <taxon>Bugulidae</taxon>
        <taxon>Bugula</taxon>
    </lineage>
</organism>
<dbReference type="InterPro" id="IPR052207">
    <property type="entry name" value="Max-like/E-box_TFs"/>
</dbReference>
<keyword evidence="7" id="KW-1185">Reference proteome</keyword>
<comment type="caution">
    <text evidence="6">The sequence shown here is derived from an EMBL/GenBank/DDBJ whole genome shotgun (WGS) entry which is preliminary data.</text>
</comment>
<dbReference type="CDD" id="cd21739">
    <property type="entry name" value="NES2-NLS_ChREBP-like"/>
    <property type="match status" value="1"/>
</dbReference>
<evidence type="ECO:0000256" key="2">
    <source>
        <dbReference type="ARBA" id="ARBA00023015"/>
    </source>
</evidence>
<keyword evidence="4" id="KW-0804">Transcription</keyword>
<evidence type="ECO:0000256" key="1">
    <source>
        <dbReference type="ARBA" id="ARBA00004123"/>
    </source>
</evidence>
<protein>
    <submittedName>
        <fullName evidence="6">MLXIPL</fullName>
    </submittedName>
</protein>
<dbReference type="Proteomes" id="UP000593567">
    <property type="component" value="Unassembled WGS sequence"/>
</dbReference>
<name>A0A7J7KM32_BUGNE</name>
<evidence type="ECO:0000256" key="4">
    <source>
        <dbReference type="ARBA" id="ARBA00023163"/>
    </source>
</evidence>